<evidence type="ECO:0000313" key="3">
    <source>
        <dbReference type="Proteomes" id="UP000323910"/>
    </source>
</evidence>
<comment type="caution">
    <text evidence="2">The sequence shown here is derived from an EMBL/GenBank/DDBJ whole genome shotgun (WGS) entry which is preliminary data.</text>
</comment>
<gene>
    <name evidence="2" type="primary">hha</name>
    <name evidence="2" type="ORF">FZO59_20940</name>
</gene>
<evidence type="ECO:0000313" key="2">
    <source>
        <dbReference type="EMBL" id="TYT29255.1"/>
    </source>
</evidence>
<dbReference type="InterPro" id="IPR007985">
    <property type="entry name" value="Hemolysn_expr_modulating_HHA"/>
</dbReference>
<sequence>MEMTKKDWLFKLRRITERESLEKIIEKKYYELSDAELAVFWGAADHRLAELVMNRLYDRVPKGVWSFVV</sequence>
<comment type="similarity">
    <text evidence="1">Belongs to the Hha/YmoA/Cnu family.</text>
</comment>
<accession>A0ABY3NXA2</accession>
<proteinExistence type="inferred from homology"/>
<dbReference type="NCBIfam" id="NF008191">
    <property type="entry name" value="PRK10945.1"/>
    <property type="match status" value="1"/>
</dbReference>
<dbReference type="SUPFAM" id="SSF68989">
    <property type="entry name" value="Hemolysin expression modulating protein HHA"/>
    <property type="match status" value="1"/>
</dbReference>
<protein>
    <submittedName>
        <fullName evidence="2">Hemolysin expression modulator Hha</fullName>
    </submittedName>
</protein>
<evidence type="ECO:0000256" key="1">
    <source>
        <dbReference type="ARBA" id="ARBA00010526"/>
    </source>
</evidence>
<dbReference type="Proteomes" id="UP000323910">
    <property type="component" value="Unassembled WGS sequence"/>
</dbReference>
<dbReference type="Pfam" id="PF05321">
    <property type="entry name" value="HHA"/>
    <property type="match status" value="1"/>
</dbReference>
<organism evidence="2 3">
    <name type="scientific">Lelliottia nimipressuralis</name>
    <dbReference type="NCBI Taxonomy" id="69220"/>
    <lineage>
        <taxon>Bacteria</taxon>
        <taxon>Pseudomonadati</taxon>
        <taxon>Pseudomonadota</taxon>
        <taxon>Gammaproteobacteria</taxon>
        <taxon>Enterobacterales</taxon>
        <taxon>Enterobacteriaceae</taxon>
        <taxon>Lelliottia</taxon>
    </lineage>
</organism>
<reference evidence="2 3" key="1">
    <citation type="submission" date="2019-08" db="EMBL/GenBank/DDBJ databases">
        <title>The draft genome of Lelliottia nimipressuralis strain CICC 24156.</title>
        <authorList>
            <person name="Wu W."/>
            <person name="Feng Y."/>
            <person name="Zong Z."/>
        </authorList>
    </citation>
    <scope>NUCLEOTIDE SEQUENCE [LARGE SCALE GENOMIC DNA]</scope>
    <source>
        <strain evidence="2 3">CICC 24156</strain>
    </source>
</reference>
<name>A0ABY3NXA2_9ENTR</name>
<dbReference type="InterPro" id="IPR036666">
    <property type="entry name" value="HHA_sf"/>
</dbReference>
<dbReference type="Gene3D" id="1.20.1280.40">
    <property type="entry name" value="HHA"/>
    <property type="match status" value="1"/>
</dbReference>
<dbReference type="EMBL" id="VTFR01000014">
    <property type="protein sequence ID" value="TYT29255.1"/>
    <property type="molecule type" value="Genomic_DNA"/>
</dbReference>
<keyword evidence="3" id="KW-1185">Reference proteome</keyword>